<accession>A0A6L6YHQ4</accession>
<dbReference type="Pfam" id="PF13660">
    <property type="entry name" value="DUF4147"/>
    <property type="match status" value="1"/>
</dbReference>
<reference evidence="3 4" key="1">
    <citation type="submission" date="2019-12" db="EMBL/GenBank/DDBJ databases">
        <title>Microbes associate with the intestines of laboratory mice.</title>
        <authorList>
            <person name="Navarre W."/>
            <person name="Wong E."/>
        </authorList>
    </citation>
    <scope>NUCLEOTIDE SEQUENCE [LARGE SCALE GENOMIC DNA]</scope>
    <source>
        <strain evidence="3 4">NM82_D38</strain>
    </source>
</reference>
<dbReference type="Gene3D" id="3.40.1480.10">
    <property type="entry name" value="MOFRL domain"/>
    <property type="match status" value="1"/>
</dbReference>
<evidence type="ECO:0000259" key="2">
    <source>
        <dbReference type="Pfam" id="PF13660"/>
    </source>
</evidence>
<sequence>MKREKDKFEQLLMESFYAAIDAADPHKVVAPHIPTTFAGDVIVVGAGKAAASMAAAVEEAWPEKELSGVVITRHGHSEKTKKITVLEASHPIPDQSNLDATKRMMDQLDRLKEGSMLLALLSGGGSSLLSLPVEGVTIEDIRKVTEDLLKSGTSIDHINAVRKHVSQVKGGQLALAARAKGAEVLSLIISDTVGDNPSDIASGPCAEDFSTYADALWYLSQAKVEAPESILKHLRNGARGAIPETPKIGDVRMRGVKNKIIANSFKGLQAAAAFFKEKGMRPVIVGDGISGEAKKVAQQVSRKIRLELSKPRRKPVVLLSGGECTVTLTGRRIGKGGPCSEFLLALALELEGNPIYAIAADTDGVDGNGEAAGAILRPDTMEKAKELGLDPQKYLEEHNAQEFFEKLGDLFDTGPTRTNINDYRVVLIP</sequence>
<keyword evidence="4" id="KW-1185">Reference proteome</keyword>
<organism evidence="3 4">
    <name type="scientific">Parasutterella muris</name>
    <dbReference type="NCBI Taxonomy" id="2565572"/>
    <lineage>
        <taxon>Bacteria</taxon>
        <taxon>Pseudomonadati</taxon>
        <taxon>Pseudomonadota</taxon>
        <taxon>Betaproteobacteria</taxon>
        <taxon>Burkholderiales</taxon>
        <taxon>Sutterellaceae</taxon>
        <taxon>Parasutterella</taxon>
    </lineage>
</organism>
<dbReference type="GO" id="GO:0005737">
    <property type="term" value="C:cytoplasm"/>
    <property type="evidence" value="ECO:0007669"/>
    <property type="project" value="TreeGrafter"/>
</dbReference>
<dbReference type="Proteomes" id="UP000472580">
    <property type="component" value="Unassembled WGS sequence"/>
</dbReference>
<gene>
    <name evidence="3" type="ORF">E5987_03540</name>
</gene>
<feature type="domain" description="MOFRL" evidence="1">
    <location>
        <begin position="316"/>
        <end position="422"/>
    </location>
</feature>
<evidence type="ECO:0000313" key="3">
    <source>
        <dbReference type="EMBL" id="MVX56279.1"/>
    </source>
</evidence>
<feature type="domain" description="MOFRL-associated" evidence="2">
    <location>
        <begin position="12"/>
        <end position="235"/>
    </location>
</feature>
<dbReference type="PANTHER" id="PTHR12227">
    <property type="entry name" value="GLYCERATE KINASE"/>
    <property type="match status" value="1"/>
</dbReference>
<dbReference type="AlphaFoldDB" id="A0A6L6YHQ4"/>
<dbReference type="Pfam" id="PF05161">
    <property type="entry name" value="MOFRL"/>
    <property type="match status" value="1"/>
</dbReference>
<comment type="caution">
    <text evidence="3">The sequence shown here is derived from an EMBL/GenBank/DDBJ whole genome shotgun (WGS) entry which is preliminary data.</text>
</comment>
<dbReference type="InterPro" id="IPR037035">
    <property type="entry name" value="GK-like_C_sf"/>
</dbReference>
<proteinExistence type="predicted"/>
<dbReference type="InterPro" id="IPR039760">
    <property type="entry name" value="MOFRL_protein"/>
</dbReference>
<dbReference type="InterPro" id="IPR007835">
    <property type="entry name" value="MOFRL"/>
</dbReference>
<protein>
    <submittedName>
        <fullName evidence="3">DUF4147 domain-containing protein</fullName>
    </submittedName>
</protein>
<name>A0A6L6YHQ4_9BURK</name>
<evidence type="ECO:0000259" key="1">
    <source>
        <dbReference type="Pfam" id="PF05161"/>
    </source>
</evidence>
<dbReference type="InterPro" id="IPR025286">
    <property type="entry name" value="MOFRL_assoc_dom"/>
</dbReference>
<dbReference type="GO" id="GO:0008887">
    <property type="term" value="F:glycerate kinase activity"/>
    <property type="evidence" value="ECO:0007669"/>
    <property type="project" value="InterPro"/>
</dbReference>
<dbReference type="PANTHER" id="PTHR12227:SF0">
    <property type="entry name" value="GLYCERATE KINASE"/>
    <property type="match status" value="1"/>
</dbReference>
<dbReference type="EMBL" id="WSRP01000008">
    <property type="protein sequence ID" value="MVX56279.1"/>
    <property type="molecule type" value="Genomic_DNA"/>
</dbReference>
<evidence type="ECO:0000313" key="4">
    <source>
        <dbReference type="Proteomes" id="UP000472580"/>
    </source>
</evidence>
<dbReference type="OrthoDB" id="9766552at2"/>
<dbReference type="RefSeq" id="WP_160334715.1">
    <property type="nucleotide sequence ID" value="NZ_CALPCR010000004.1"/>
</dbReference>
<dbReference type="Gene3D" id="3.40.50.10180">
    <property type="entry name" value="Glycerate kinase, MOFRL-like N-terminal domain"/>
    <property type="match status" value="1"/>
</dbReference>
<dbReference type="InterPro" id="IPR038614">
    <property type="entry name" value="GK_N_sf"/>
</dbReference>
<dbReference type="SUPFAM" id="SSF82544">
    <property type="entry name" value="GckA/TtuD-like"/>
    <property type="match status" value="1"/>
</dbReference>